<dbReference type="Proteomes" id="UP001201163">
    <property type="component" value="Unassembled WGS sequence"/>
</dbReference>
<dbReference type="GO" id="GO:0006099">
    <property type="term" value="P:tricarboxylic acid cycle"/>
    <property type="evidence" value="ECO:0007669"/>
    <property type="project" value="TreeGrafter"/>
</dbReference>
<dbReference type="PANTHER" id="PTHR12469:SF2">
    <property type="entry name" value="SUCCINATE DEHYDROGENASE ASSEMBLY FACTOR 2, MITOCHONDRIAL"/>
    <property type="match status" value="1"/>
</dbReference>
<comment type="caution">
    <text evidence="4">The sequence shown here is derived from an EMBL/GenBank/DDBJ whole genome shotgun (WGS) entry which is preliminary data.</text>
</comment>
<gene>
    <name evidence="4" type="ORF">EDB92DRAFT_1968870</name>
</gene>
<sequence>MSEPTLKRKRSLKDSTVDFSKMRMVLNQIDALKDELYGIEETEEEMRNISEQVLQLEKILEGAKKPKKSFSTVLLEELEMAGVQEKRLVFDPVKLTDLTNGLTTEAGSQIADLHARIKEIYACVNMDYEPGSRMILDAFLLALRKITSTQEFDVAILPEMRITHGDGVQLSHPTSGYELWLGDRLLGPGGSRRHAFEIANARLFLVEAKRQSDEGLSTHFPEAISQAIAVLKIANLPEVRFCLSDGQTWIFFILRSENNTLTYYESAIHRLSRDIVETTDLPLREIMQLLREWSRRAILVLLCRETERPLANAPHPNTSPPPRLRPTYRPLPRRAEPLETTRARLVYQSRKRGTLESDLLLNTFAQEHLGTMDAAELSELDKLMDEVDWDIYITGRRANGRCLNDGQHREYLRS</sequence>
<dbReference type="SUPFAM" id="SSF109910">
    <property type="entry name" value="YgfY-like"/>
    <property type="match status" value="1"/>
</dbReference>
<keyword evidence="5" id="KW-1185">Reference proteome</keyword>
<accession>A0AAD4LJP2</accession>
<evidence type="ECO:0000256" key="1">
    <source>
        <dbReference type="ARBA" id="ARBA00023128"/>
    </source>
</evidence>
<keyword evidence="2" id="KW-0143">Chaperone</keyword>
<evidence type="ECO:0000313" key="5">
    <source>
        <dbReference type="Proteomes" id="UP001201163"/>
    </source>
</evidence>
<dbReference type="PANTHER" id="PTHR12469">
    <property type="entry name" value="PROTEIN EMI5 HOMOLOG, MITOCHONDRIAL"/>
    <property type="match status" value="1"/>
</dbReference>
<dbReference type="EMBL" id="JAKELL010000011">
    <property type="protein sequence ID" value="KAH8995649.1"/>
    <property type="molecule type" value="Genomic_DNA"/>
</dbReference>
<protein>
    <submittedName>
        <fullName evidence="4">Flavinator of succinate dehydrogenase-domain-containing protein</fullName>
    </submittedName>
</protein>
<evidence type="ECO:0000313" key="4">
    <source>
        <dbReference type="EMBL" id="KAH8995649.1"/>
    </source>
</evidence>
<proteinExistence type="predicted"/>
<dbReference type="GO" id="GO:0005739">
    <property type="term" value="C:mitochondrion"/>
    <property type="evidence" value="ECO:0007669"/>
    <property type="project" value="TreeGrafter"/>
</dbReference>
<reference evidence="4" key="1">
    <citation type="submission" date="2022-01" db="EMBL/GenBank/DDBJ databases">
        <title>Comparative genomics reveals a dynamic genome evolution in the ectomycorrhizal milk-cap (Lactarius) mushrooms.</title>
        <authorList>
            <consortium name="DOE Joint Genome Institute"/>
            <person name="Lebreton A."/>
            <person name="Tang N."/>
            <person name="Kuo A."/>
            <person name="LaButti K."/>
            <person name="Drula E."/>
            <person name="Barry K."/>
            <person name="Clum A."/>
            <person name="Lipzen A."/>
            <person name="Mousain D."/>
            <person name="Ng V."/>
            <person name="Wang R."/>
            <person name="Wang X."/>
            <person name="Dai Y."/>
            <person name="Henrissat B."/>
            <person name="Grigoriev I.V."/>
            <person name="Guerin-Laguette A."/>
            <person name="Yu F."/>
            <person name="Martin F.M."/>
        </authorList>
    </citation>
    <scope>NUCLEOTIDE SEQUENCE</scope>
    <source>
        <strain evidence="4">QP</strain>
    </source>
</reference>
<dbReference type="FunFam" id="1.10.150.250:FF:000004">
    <property type="entry name" value="Succinate dehydrogenase assembly factor 2, mitochondrial"/>
    <property type="match status" value="1"/>
</dbReference>
<dbReference type="GO" id="GO:0006121">
    <property type="term" value="P:mitochondrial electron transport, succinate to ubiquinone"/>
    <property type="evidence" value="ECO:0007669"/>
    <property type="project" value="TreeGrafter"/>
</dbReference>
<dbReference type="Pfam" id="PF03937">
    <property type="entry name" value="Sdh5"/>
    <property type="match status" value="1"/>
</dbReference>
<feature type="region of interest" description="Disordered" evidence="3">
    <location>
        <begin position="310"/>
        <end position="330"/>
    </location>
</feature>
<keyword evidence="1" id="KW-0496">Mitochondrion</keyword>
<dbReference type="InterPro" id="IPR005631">
    <property type="entry name" value="SDH"/>
</dbReference>
<organism evidence="4 5">
    <name type="scientific">Lactarius akahatsu</name>
    <dbReference type="NCBI Taxonomy" id="416441"/>
    <lineage>
        <taxon>Eukaryota</taxon>
        <taxon>Fungi</taxon>
        <taxon>Dikarya</taxon>
        <taxon>Basidiomycota</taxon>
        <taxon>Agaricomycotina</taxon>
        <taxon>Agaricomycetes</taxon>
        <taxon>Russulales</taxon>
        <taxon>Russulaceae</taxon>
        <taxon>Lactarius</taxon>
    </lineage>
</organism>
<dbReference type="Gene3D" id="1.10.150.250">
    <property type="entry name" value="Flavinator of succinate dehydrogenase"/>
    <property type="match status" value="1"/>
</dbReference>
<dbReference type="GO" id="GO:0034553">
    <property type="term" value="P:mitochondrial respiratory chain complex II assembly"/>
    <property type="evidence" value="ECO:0007669"/>
    <property type="project" value="TreeGrafter"/>
</dbReference>
<evidence type="ECO:0000256" key="3">
    <source>
        <dbReference type="SAM" id="MobiDB-lite"/>
    </source>
</evidence>
<name>A0AAD4LJP2_9AGAM</name>
<evidence type="ECO:0000256" key="2">
    <source>
        <dbReference type="ARBA" id="ARBA00023186"/>
    </source>
</evidence>
<dbReference type="AlphaFoldDB" id="A0AAD4LJP2"/>
<dbReference type="InterPro" id="IPR036714">
    <property type="entry name" value="SDH_sf"/>
</dbReference>